<feature type="signal peptide" evidence="1">
    <location>
        <begin position="1"/>
        <end position="21"/>
    </location>
</feature>
<dbReference type="Proteomes" id="UP001054837">
    <property type="component" value="Unassembled WGS sequence"/>
</dbReference>
<keyword evidence="1" id="KW-0732">Signal</keyword>
<accession>A0AAV4UAQ1</accession>
<sequence length="177" mass="19371">MGTWRPITFGNLLRLFTNILARRITSEAPVNDIQRGFVPCDGTENVLFARCLKEGSTKSDVTAIVVLRPGFRLCWTKAYIRCSGPLGGDVQGNPASTELFKAAIDPLICNLQESGDGVTLRRAPKKLGCLGFADDVIVLVESVERMARLLAIVSRLLLRLWLEAQCVEVQAVAAKAR</sequence>
<gene>
    <name evidence="2" type="primary">PO21_46</name>
    <name evidence="2" type="ORF">CDAR_390951</name>
</gene>
<name>A0AAV4UAQ1_9ARAC</name>
<dbReference type="EMBL" id="BPLQ01010973">
    <property type="protein sequence ID" value="GIY54754.1"/>
    <property type="molecule type" value="Genomic_DNA"/>
</dbReference>
<evidence type="ECO:0000256" key="1">
    <source>
        <dbReference type="SAM" id="SignalP"/>
    </source>
</evidence>
<comment type="caution">
    <text evidence="2">The sequence shown here is derived from an EMBL/GenBank/DDBJ whole genome shotgun (WGS) entry which is preliminary data.</text>
</comment>
<dbReference type="AlphaFoldDB" id="A0AAV4UAQ1"/>
<keyword evidence="3" id="KW-1185">Reference proteome</keyword>
<evidence type="ECO:0000313" key="3">
    <source>
        <dbReference type="Proteomes" id="UP001054837"/>
    </source>
</evidence>
<protein>
    <submittedName>
        <fullName evidence="2">Retrovirus-related Pol polyprotein from type-1 retrotransposable element R2</fullName>
    </submittedName>
</protein>
<proteinExistence type="predicted"/>
<organism evidence="2 3">
    <name type="scientific">Caerostris darwini</name>
    <dbReference type="NCBI Taxonomy" id="1538125"/>
    <lineage>
        <taxon>Eukaryota</taxon>
        <taxon>Metazoa</taxon>
        <taxon>Ecdysozoa</taxon>
        <taxon>Arthropoda</taxon>
        <taxon>Chelicerata</taxon>
        <taxon>Arachnida</taxon>
        <taxon>Araneae</taxon>
        <taxon>Araneomorphae</taxon>
        <taxon>Entelegynae</taxon>
        <taxon>Araneoidea</taxon>
        <taxon>Araneidae</taxon>
        <taxon>Caerostris</taxon>
    </lineage>
</organism>
<evidence type="ECO:0000313" key="2">
    <source>
        <dbReference type="EMBL" id="GIY54754.1"/>
    </source>
</evidence>
<reference evidence="2 3" key="1">
    <citation type="submission" date="2021-06" db="EMBL/GenBank/DDBJ databases">
        <title>Caerostris darwini draft genome.</title>
        <authorList>
            <person name="Kono N."/>
            <person name="Arakawa K."/>
        </authorList>
    </citation>
    <scope>NUCLEOTIDE SEQUENCE [LARGE SCALE GENOMIC DNA]</scope>
</reference>
<feature type="chain" id="PRO_5043674649" evidence="1">
    <location>
        <begin position="22"/>
        <end position="177"/>
    </location>
</feature>